<name>A0A515D4Z8_SERLI</name>
<reference evidence="3 4" key="1">
    <citation type="submission" date="2018-11" db="EMBL/GenBank/DDBJ databases">
        <title>The first complete genome of Serratia liquefaciens isolated from metalophyte plant revel distinctness adaptive mechanisms in an extreme habitat.</title>
        <authorList>
            <person name="Caneschi W.L."/>
            <person name="Sanchez A.B."/>
            <person name="Felestrino E.B."/>
            <person name="Assis R.A.B."/>
            <person name="Lemes C.G.C."/>
            <person name="Cordeiro I.F."/>
            <person name="Fonseca N.P."/>
            <person name="Villa M."/>
            <person name="Vieira I.T."/>
            <person name="Moraes L.A."/>
            <person name="Kamino L.H.Y."/>
            <person name="do Carmo F."/>
            <person name="Garcia C.M."/>
            <person name="Almeida N.F."/>
            <person name="Silva R.S."/>
            <person name="Ferro J.A."/>
            <person name="Ferro M.I.T."/>
            <person name="Varani A.M."/>
            <person name="Ferreira R.M."/>
            <person name="dos Santos V.L."/>
            <person name="Silva U.C."/>
            <person name="Setubal J.C."/>
            <person name="Moreira L.M."/>
        </authorList>
    </citation>
    <scope>NUCLEOTIDE SEQUENCE [LARGE SCALE GENOMIC DNA]</scope>
    <source>
        <strain evidence="3 4">FG3</strain>
    </source>
</reference>
<dbReference type="Proteomes" id="UP000317572">
    <property type="component" value="Chromosome"/>
</dbReference>
<dbReference type="RefSeq" id="WP_130016056.1">
    <property type="nucleotide sequence ID" value="NZ_CAMIQU010000001.1"/>
</dbReference>
<dbReference type="EMBL" id="CP033893">
    <property type="protein sequence ID" value="QDL35488.1"/>
    <property type="molecule type" value="Genomic_DNA"/>
</dbReference>
<keyword evidence="1" id="KW-0456">Lyase</keyword>
<dbReference type="GO" id="GO:0008684">
    <property type="term" value="F:2-oxopent-4-enoate hydratase activity"/>
    <property type="evidence" value="ECO:0007669"/>
    <property type="project" value="TreeGrafter"/>
</dbReference>
<dbReference type="InterPro" id="IPR050772">
    <property type="entry name" value="Hydratase-Decarb/MhpD_sf"/>
</dbReference>
<dbReference type="STRING" id="614.XJ20_18050"/>
<dbReference type="GO" id="GO:0005737">
    <property type="term" value="C:cytoplasm"/>
    <property type="evidence" value="ECO:0007669"/>
    <property type="project" value="TreeGrafter"/>
</dbReference>
<dbReference type="SUPFAM" id="SSF56529">
    <property type="entry name" value="FAH"/>
    <property type="match status" value="1"/>
</dbReference>
<dbReference type="InterPro" id="IPR011234">
    <property type="entry name" value="Fumarylacetoacetase-like_C"/>
</dbReference>
<dbReference type="AlphaFoldDB" id="A0A515D4Z8"/>
<dbReference type="PANTHER" id="PTHR30143:SF0">
    <property type="entry name" value="2-KETO-4-PENTENOATE HYDRATASE"/>
    <property type="match status" value="1"/>
</dbReference>
<dbReference type="Gene3D" id="3.90.850.10">
    <property type="entry name" value="Fumarylacetoacetase-like, C-terminal domain"/>
    <property type="match status" value="1"/>
</dbReference>
<dbReference type="Pfam" id="PF01557">
    <property type="entry name" value="FAA_hydrolase"/>
    <property type="match status" value="1"/>
</dbReference>
<evidence type="ECO:0000259" key="2">
    <source>
        <dbReference type="Pfam" id="PF01557"/>
    </source>
</evidence>
<organism evidence="3 4">
    <name type="scientific">Serratia liquefaciens</name>
    <dbReference type="NCBI Taxonomy" id="614"/>
    <lineage>
        <taxon>Bacteria</taxon>
        <taxon>Pseudomonadati</taxon>
        <taxon>Pseudomonadota</taxon>
        <taxon>Gammaproteobacteria</taxon>
        <taxon>Enterobacterales</taxon>
        <taxon>Yersiniaceae</taxon>
        <taxon>Serratia</taxon>
    </lineage>
</organism>
<protein>
    <submittedName>
        <fullName evidence="3">2-keto-4-pentenoate hydratase</fullName>
    </submittedName>
</protein>
<dbReference type="PANTHER" id="PTHR30143">
    <property type="entry name" value="ACID HYDRATASE"/>
    <property type="match status" value="1"/>
</dbReference>
<gene>
    <name evidence="3" type="ORF">EGO53_17225</name>
</gene>
<evidence type="ECO:0000313" key="4">
    <source>
        <dbReference type="Proteomes" id="UP000317572"/>
    </source>
</evidence>
<evidence type="ECO:0000256" key="1">
    <source>
        <dbReference type="ARBA" id="ARBA00023239"/>
    </source>
</evidence>
<proteinExistence type="predicted"/>
<sequence>MLRQAAESGRPCAPVRHLVGSQDIDAAYAVQRVNNQERIQKGYRPVGSKIGLTSAAVQRQLGVNQPDFGQLFADMALCDGEEIAAGRLIQPKVEAEIALVLEQDLPHEKNTLADLIRATAYLLPALEVVDSRIAGWDISLADTIADNASCGLFVLGNRPVLLKDVDLLGCGMVLERAGEPVSVGAGAACLGNPLLAALWLADTLAQRGNALRAGDIILTGALGPMVAACAGDVFSARIEGLGQVSGRFAPAAGGDQ</sequence>
<feature type="domain" description="Fumarylacetoacetase-like C-terminal" evidence="2">
    <location>
        <begin position="68"/>
        <end position="247"/>
    </location>
</feature>
<evidence type="ECO:0000313" key="3">
    <source>
        <dbReference type="EMBL" id="QDL35488.1"/>
    </source>
</evidence>
<dbReference type="InterPro" id="IPR036663">
    <property type="entry name" value="Fumarylacetoacetase_C_sf"/>
</dbReference>
<accession>A0A515D4Z8</accession>